<protein>
    <submittedName>
        <fullName evidence="1">Uncharacterized protein</fullName>
    </submittedName>
</protein>
<comment type="caution">
    <text evidence="1">The sequence shown here is derived from an EMBL/GenBank/DDBJ whole genome shotgun (WGS) entry which is preliminary data.</text>
</comment>
<dbReference type="EMBL" id="JAMSKV010000006">
    <property type="protein sequence ID" value="MCQ8278600.1"/>
    <property type="molecule type" value="Genomic_DNA"/>
</dbReference>
<organism evidence="1 2">
    <name type="scientific">Endosaccharibacter trunci</name>
    <dbReference type="NCBI Taxonomy" id="2812733"/>
    <lineage>
        <taxon>Bacteria</taxon>
        <taxon>Pseudomonadati</taxon>
        <taxon>Pseudomonadota</taxon>
        <taxon>Alphaproteobacteria</taxon>
        <taxon>Acetobacterales</taxon>
        <taxon>Acetobacteraceae</taxon>
        <taxon>Endosaccharibacter</taxon>
    </lineage>
</organism>
<proteinExistence type="predicted"/>
<name>A0ABT1W6V5_9PROT</name>
<gene>
    <name evidence="1" type="ORF">NFI95_09065</name>
</gene>
<accession>A0ABT1W6V5</accession>
<sequence length="58" mass="5691">MTVLPTPGSRRIAAVRVECGRDRTGGEGLRAGPGLAARLGTPRAIAIPAVASAVPGAA</sequence>
<dbReference type="Proteomes" id="UP001524587">
    <property type="component" value="Unassembled WGS sequence"/>
</dbReference>
<evidence type="ECO:0000313" key="2">
    <source>
        <dbReference type="Proteomes" id="UP001524587"/>
    </source>
</evidence>
<dbReference type="RefSeq" id="WP_422864076.1">
    <property type="nucleotide sequence ID" value="NZ_JAMSKV010000006.1"/>
</dbReference>
<reference evidence="1 2" key="1">
    <citation type="submission" date="2022-06" db="EMBL/GenBank/DDBJ databases">
        <title>Endosaccharibacter gen. nov., sp. nov., endophytic bacteria isolated from sugarcane.</title>
        <authorList>
            <person name="Pitiwittayakul N."/>
            <person name="Yukphan P."/>
            <person name="Charoenyingcharoen P."/>
            <person name="Tanasupawat S."/>
        </authorList>
    </citation>
    <scope>NUCLEOTIDE SEQUENCE [LARGE SCALE GENOMIC DNA]</scope>
    <source>
        <strain evidence="1 2">KSS8</strain>
    </source>
</reference>
<evidence type="ECO:0000313" key="1">
    <source>
        <dbReference type="EMBL" id="MCQ8278600.1"/>
    </source>
</evidence>
<keyword evidence="2" id="KW-1185">Reference proteome</keyword>